<dbReference type="Gene3D" id="3.40.605.10">
    <property type="entry name" value="Aldehyde Dehydrogenase, Chain A, domain 1"/>
    <property type="match status" value="1"/>
</dbReference>
<dbReference type="InterPro" id="IPR050485">
    <property type="entry name" value="Proline_metab_enzyme"/>
</dbReference>
<dbReference type="PANTHER" id="PTHR42862">
    <property type="entry name" value="DELTA-1-PYRROLINE-5-CARBOXYLATE DEHYDROGENASE 1, ISOFORM A-RELATED"/>
    <property type="match status" value="1"/>
</dbReference>
<evidence type="ECO:0000256" key="5">
    <source>
        <dbReference type="ARBA" id="ARBA00023027"/>
    </source>
</evidence>
<organism evidence="10 11">
    <name type="scientific">Deinococcus wulumuqiensis</name>
    <dbReference type="NCBI Taxonomy" id="980427"/>
    <lineage>
        <taxon>Bacteria</taxon>
        <taxon>Thermotogati</taxon>
        <taxon>Deinococcota</taxon>
        <taxon>Deinococci</taxon>
        <taxon>Deinococcales</taxon>
        <taxon>Deinococcaceae</taxon>
        <taxon>Deinococcus</taxon>
    </lineage>
</organism>
<comment type="pathway">
    <text evidence="1">Amino-acid degradation; L-proline degradation into L-glutamate; L-glutamate from L-proline: step 2/2.</text>
</comment>
<dbReference type="PROSITE" id="PS00070">
    <property type="entry name" value="ALDEHYDE_DEHYDR_CYS"/>
    <property type="match status" value="1"/>
</dbReference>
<dbReference type="GO" id="GO:0009898">
    <property type="term" value="C:cytoplasmic side of plasma membrane"/>
    <property type="evidence" value="ECO:0007669"/>
    <property type="project" value="TreeGrafter"/>
</dbReference>
<dbReference type="Pfam" id="PF00171">
    <property type="entry name" value="Aldedh"/>
    <property type="match status" value="1"/>
</dbReference>
<name>A0A345IKW0_9DEIO</name>
<evidence type="ECO:0000256" key="4">
    <source>
        <dbReference type="ARBA" id="ARBA00023002"/>
    </source>
</evidence>
<dbReference type="FunFam" id="3.40.605.10:FF:000007">
    <property type="entry name" value="NAD/NADP-dependent betaine aldehyde dehydrogenase"/>
    <property type="match status" value="1"/>
</dbReference>
<dbReference type="CDD" id="cd07124">
    <property type="entry name" value="ALDH_PutA-P5CDH-RocA"/>
    <property type="match status" value="1"/>
</dbReference>
<dbReference type="RefSeq" id="WP_114673025.1">
    <property type="nucleotide sequence ID" value="NZ_CP031159.1"/>
</dbReference>
<feature type="active site" evidence="7">
    <location>
        <position position="294"/>
    </location>
</feature>
<dbReference type="InterPro" id="IPR016163">
    <property type="entry name" value="Ald_DH_C"/>
</dbReference>
<dbReference type="STRING" id="1288484.GCA_000348665_01912"/>
<comment type="similarity">
    <text evidence="2 8">Belongs to the aldehyde dehydrogenase family.</text>
</comment>
<dbReference type="PANTHER" id="PTHR42862:SF1">
    <property type="entry name" value="DELTA-1-PYRROLINE-5-CARBOXYLATE DEHYDROGENASE 2, ISOFORM A-RELATED"/>
    <property type="match status" value="1"/>
</dbReference>
<accession>A0A345IKW0</accession>
<dbReference type="PROSITE" id="PS00687">
    <property type="entry name" value="ALDEHYDE_DEHYDR_GLU"/>
    <property type="match status" value="1"/>
</dbReference>
<evidence type="ECO:0000256" key="2">
    <source>
        <dbReference type="ARBA" id="ARBA00009986"/>
    </source>
</evidence>
<dbReference type="GO" id="GO:0004657">
    <property type="term" value="F:proline dehydrogenase activity"/>
    <property type="evidence" value="ECO:0007669"/>
    <property type="project" value="UniProtKB-ARBA"/>
</dbReference>
<geneLocation type="plasmid" evidence="11">
    <name>pdrda</name>
</geneLocation>
<dbReference type="GO" id="GO:0010133">
    <property type="term" value="P:L-proline catabolic process to L-glutamate"/>
    <property type="evidence" value="ECO:0007669"/>
    <property type="project" value="TreeGrafter"/>
</dbReference>
<keyword evidence="10" id="KW-0614">Plasmid</keyword>
<dbReference type="EC" id="1.2.1.88" evidence="3"/>
<protein>
    <recommendedName>
        <fullName evidence="3">L-glutamate gamma-semialdehyde dehydrogenase</fullName>
        <ecNumber evidence="3">1.2.1.88</ecNumber>
    </recommendedName>
</protein>
<evidence type="ECO:0000313" key="11">
    <source>
        <dbReference type="Proteomes" id="UP000253744"/>
    </source>
</evidence>
<dbReference type="AlphaFoldDB" id="A0A345IKW0"/>
<dbReference type="InterPro" id="IPR016161">
    <property type="entry name" value="Ald_DH/histidinol_DH"/>
</dbReference>
<dbReference type="InterPro" id="IPR005932">
    <property type="entry name" value="RocA"/>
</dbReference>
<feature type="domain" description="Aldehyde dehydrogenase" evidence="9">
    <location>
        <begin position="59"/>
        <end position="524"/>
    </location>
</feature>
<dbReference type="GO" id="GO:0003842">
    <property type="term" value="F:L-glutamate gamma-semialdehyde dehydrogenase activity"/>
    <property type="evidence" value="ECO:0007669"/>
    <property type="project" value="UniProtKB-EC"/>
</dbReference>
<dbReference type="EMBL" id="CP031159">
    <property type="protein sequence ID" value="AXH00333.1"/>
    <property type="molecule type" value="Genomic_DNA"/>
</dbReference>
<dbReference type="InterPro" id="IPR016160">
    <property type="entry name" value="Ald_DH_CS_CYS"/>
</dbReference>
<dbReference type="NCBIfam" id="NF002852">
    <property type="entry name" value="PRK03137.1"/>
    <property type="match status" value="1"/>
</dbReference>
<evidence type="ECO:0000256" key="1">
    <source>
        <dbReference type="ARBA" id="ARBA00004786"/>
    </source>
</evidence>
<dbReference type="FunFam" id="3.40.309.10:FF:000005">
    <property type="entry name" value="1-pyrroline-5-carboxylate dehydrogenase 1"/>
    <property type="match status" value="1"/>
</dbReference>
<reference evidence="10 11" key="1">
    <citation type="submission" date="2018-07" db="EMBL/GenBank/DDBJ databases">
        <title>Complete Genome and Methylome Analysis of Deinococcus wulumuqiensis NEB 479.</title>
        <authorList>
            <person name="Fomenkov A."/>
            <person name="Luyten Y."/>
            <person name="Vincze T."/>
            <person name="Anton B.P."/>
            <person name="Clark T."/>
            <person name="Roberts R.J."/>
            <person name="Morgan R.D."/>
        </authorList>
    </citation>
    <scope>NUCLEOTIDE SEQUENCE [LARGE SCALE GENOMIC DNA]</scope>
    <source>
        <strain evidence="10 11">NEB 479</strain>
        <plasmid evidence="11">Plasmid pdrda</plasmid>
    </source>
</reference>
<comment type="catalytic activity">
    <reaction evidence="6">
        <text>L-glutamate 5-semialdehyde + NAD(+) + H2O = L-glutamate + NADH + 2 H(+)</text>
        <dbReference type="Rhea" id="RHEA:30235"/>
        <dbReference type="ChEBI" id="CHEBI:15377"/>
        <dbReference type="ChEBI" id="CHEBI:15378"/>
        <dbReference type="ChEBI" id="CHEBI:29985"/>
        <dbReference type="ChEBI" id="CHEBI:57540"/>
        <dbReference type="ChEBI" id="CHEBI:57945"/>
        <dbReference type="ChEBI" id="CHEBI:58066"/>
        <dbReference type="EC" id="1.2.1.88"/>
    </reaction>
</comment>
<sequence>MTPSTLLHGLLPFEHEPYFNFADPAVAAAQKAAYAKARADYAGKTFPLLMDGKKVQGDGTFTVTNPATGEKLWSFQNATAAQLNEAVAAANKAFESWRFSDPLQRAAIFLRAAQLVRARRMELNAVMSLENGKNWAEADGEIAECVDHFEVFARETLKWAEGKPVYPMSDEHVTTVYEPLGVVAVISPWNYPSAIPLGMSLGALAAGNTVVWKPASETPLSSWLLIRLLFEAGLPRDTIQFLTGADDVLGDPLVDHKDIRMVAFTGSREIGCRIYERAAKVQPGQKFLKRVIAEMGGKDPTVVCADADLDAAAAGIVAATYGYSGQKCSACSRVVAEESIYDALLEKVKTLTEALKLGLPEDNAAVGPVIHAGSANRIRQYIENGKKTARLVTGGTEAQVQGSGEAQANYIPPTIFADVDAKDPLFQEEIFGPVLAFAKAKDWRHAIDLANDSDYGLTAAFYSRDPHKLAEARRLMHVGNLYLNRKCTGALSGTHAFGGYGMSGTNAKVGGPDYLFWFLQTKTVAQKY</sequence>
<dbReference type="KEGG" id="dwu:DVJ83_14215"/>
<dbReference type="SUPFAM" id="SSF53720">
    <property type="entry name" value="ALDH-like"/>
    <property type="match status" value="1"/>
</dbReference>
<proteinExistence type="inferred from homology"/>
<evidence type="ECO:0000256" key="8">
    <source>
        <dbReference type="RuleBase" id="RU003345"/>
    </source>
</evidence>
<dbReference type="Proteomes" id="UP000253744">
    <property type="component" value="Plasmid pDrdA"/>
</dbReference>
<keyword evidence="5" id="KW-0520">NAD</keyword>
<dbReference type="InterPro" id="IPR029510">
    <property type="entry name" value="Ald_DH_CS_GLU"/>
</dbReference>
<dbReference type="InterPro" id="IPR016162">
    <property type="entry name" value="Ald_DH_N"/>
</dbReference>
<dbReference type="Gene3D" id="3.40.309.10">
    <property type="entry name" value="Aldehyde Dehydrogenase, Chain A, domain 2"/>
    <property type="match status" value="1"/>
</dbReference>
<evidence type="ECO:0000256" key="7">
    <source>
        <dbReference type="PROSITE-ProRule" id="PRU10007"/>
    </source>
</evidence>
<dbReference type="InterPro" id="IPR015590">
    <property type="entry name" value="Aldehyde_DH_dom"/>
</dbReference>
<gene>
    <name evidence="10" type="ORF">DVJ83_14215</name>
</gene>
<keyword evidence="4 8" id="KW-0560">Oxidoreductase</keyword>
<evidence type="ECO:0000256" key="6">
    <source>
        <dbReference type="ARBA" id="ARBA00048142"/>
    </source>
</evidence>
<evidence type="ECO:0000256" key="3">
    <source>
        <dbReference type="ARBA" id="ARBA00012884"/>
    </source>
</evidence>
<evidence type="ECO:0000313" key="10">
    <source>
        <dbReference type="EMBL" id="AXH00333.1"/>
    </source>
</evidence>
<evidence type="ECO:0000259" key="9">
    <source>
        <dbReference type="Pfam" id="PF00171"/>
    </source>
</evidence>